<proteinExistence type="predicted"/>
<sequence length="336" mass="38136">MPAEGTQGVRKDDTEIPSTEDLEQQASPLWRDLVAICQRAVVWLVSLGVVPRHVCLVPDGHRRFSRATSTDLRRVYAVGAYKYAKLREWCFRAGVDVLSVFMFSVRNFSRTTFDMTSALDQANQIHVEIVDNVDAYRAMGMQACACGDLERLPEELRASLARAEIATSNTREKSLKRQMSCAAYNTTYQMSRMALHLAKAVKEGVIRSEDLTGAFLDEYVALTECPEADLLLRSAGDQRFSDFEVLQCNYAYFHLDAKKWPAVGFLDWARAMIHFQLHWPAIQAIKERHSRMASHGSCRSDPEQVVRQRTFLRHAQAANILNMERLAGLRKDVVCQ</sequence>
<dbReference type="EMBL" id="CM023480">
    <property type="protein sequence ID" value="KAH7971420.1"/>
    <property type="molecule type" value="Genomic_DNA"/>
</dbReference>
<evidence type="ECO:0000313" key="1">
    <source>
        <dbReference type="EMBL" id="KAH7971420.1"/>
    </source>
</evidence>
<protein>
    <submittedName>
        <fullName evidence="1">Uncharacterized protein</fullName>
    </submittedName>
</protein>
<reference evidence="1" key="1">
    <citation type="submission" date="2020-05" db="EMBL/GenBank/DDBJ databases">
        <title>Large-scale comparative analyses of tick genomes elucidate their genetic diversity and vector capacities.</title>
        <authorList>
            <person name="Jia N."/>
            <person name="Wang J."/>
            <person name="Shi W."/>
            <person name="Du L."/>
            <person name="Sun Y."/>
            <person name="Zhan W."/>
            <person name="Jiang J."/>
            <person name="Wang Q."/>
            <person name="Zhang B."/>
            <person name="Ji P."/>
            <person name="Sakyi L.B."/>
            <person name="Cui X."/>
            <person name="Yuan T."/>
            <person name="Jiang B."/>
            <person name="Yang W."/>
            <person name="Lam T.T.-Y."/>
            <person name="Chang Q."/>
            <person name="Ding S."/>
            <person name="Wang X."/>
            <person name="Zhu J."/>
            <person name="Ruan X."/>
            <person name="Zhao L."/>
            <person name="Wei J."/>
            <person name="Que T."/>
            <person name="Du C."/>
            <person name="Cheng J."/>
            <person name="Dai P."/>
            <person name="Han X."/>
            <person name="Huang E."/>
            <person name="Gao Y."/>
            <person name="Liu J."/>
            <person name="Shao H."/>
            <person name="Ye R."/>
            <person name="Li L."/>
            <person name="Wei W."/>
            <person name="Wang X."/>
            <person name="Wang C."/>
            <person name="Yang T."/>
            <person name="Huo Q."/>
            <person name="Li W."/>
            <person name="Guo W."/>
            <person name="Chen H."/>
            <person name="Zhou L."/>
            <person name="Ni X."/>
            <person name="Tian J."/>
            <person name="Zhou Y."/>
            <person name="Sheng Y."/>
            <person name="Liu T."/>
            <person name="Pan Y."/>
            <person name="Xia L."/>
            <person name="Li J."/>
            <person name="Zhao F."/>
            <person name="Cao W."/>
        </authorList>
    </citation>
    <scope>NUCLEOTIDE SEQUENCE</scope>
    <source>
        <strain evidence="1">Dsil-2018</strain>
    </source>
</reference>
<dbReference type="Proteomes" id="UP000821865">
    <property type="component" value="Chromosome 11"/>
</dbReference>
<comment type="caution">
    <text evidence="1">The sequence shown here is derived from an EMBL/GenBank/DDBJ whole genome shotgun (WGS) entry which is preliminary data.</text>
</comment>
<name>A0ACB8DL08_DERSI</name>
<evidence type="ECO:0000313" key="2">
    <source>
        <dbReference type="Proteomes" id="UP000821865"/>
    </source>
</evidence>
<keyword evidence="2" id="KW-1185">Reference proteome</keyword>
<organism evidence="1 2">
    <name type="scientific">Dermacentor silvarum</name>
    <name type="common">Tick</name>
    <dbReference type="NCBI Taxonomy" id="543639"/>
    <lineage>
        <taxon>Eukaryota</taxon>
        <taxon>Metazoa</taxon>
        <taxon>Ecdysozoa</taxon>
        <taxon>Arthropoda</taxon>
        <taxon>Chelicerata</taxon>
        <taxon>Arachnida</taxon>
        <taxon>Acari</taxon>
        <taxon>Parasitiformes</taxon>
        <taxon>Ixodida</taxon>
        <taxon>Ixodoidea</taxon>
        <taxon>Ixodidae</taxon>
        <taxon>Rhipicephalinae</taxon>
        <taxon>Dermacentor</taxon>
    </lineage>
</organism>
<accession>A0ACB8DL08</accession>
<gene>
    <name evidence="1" type="ORF">HPB49_023668</name>
</gene>